<dbReference type="Gene3D" id="1.10.3910.10">
    <property type="entry name" value="SP0561-like"/>
    <property type="match status" value="1"/>
</dbReference>
<proteinExistence type="predicted"/>
<accession>A0AAE2YRP3</accession>
<evidence type="ECO:0000313" key="2">
    <source>
        <dbReference type="EMBL" id="MBU2788846.1"/>
    </source>
</evidence>
<dbReference type="Proteomes" id="UP001197378">
    <property type="component" value="Unassembled WGS sequence"/>
</dbReference>
<protein>
    <submittedName>
        <fullName evidence="2">DUF1858 domain-containing protein</fullName>
    </submittedName>
</protein>
<gene>
    <name evidence="2" type="ORF">HFQ13_11660</name>
</gene>
<dbReference type="InterPro" id="IPR015077">
    <property type="entry name" value="DUF1858"/>
</dbReference>
<name>A0AAE2YRP3_9PROT</name>
<sequence length="70" mass="8091">MLPADLQQPVRVLLQRYPELRGLLEEKGIHCNECFVAERETLAGVAAMHHLDLELLLQDWERRRAQDANA</sequence>
<feature type="domain" description="DUF1858" evidence="1">
    <location>
        <begin position="7"/>
        <end position="56"/>
    </location>
</feature>
<dbReference type="AlphaFoldDB" id="A0AAE2YRP3"/>
<dbReference type="Pfam" id="PF08984">
    <property type="entry name" value="DUF1858"/>
    <property type="match status" value="1"/>
</dbReference>
<dbReference type="InterPro" id="IPR038062">
    <property type="entry name" value="ScdA-like_N_sf"/>
</dbReference>
<comment type="caution">
    <text evidence="2">The sequence shown here is derived from an EMBL/GenBank/DDBJ whole genome shotgun (WGS) entry which is preliminary data.</text>
</comment>
<reference evidence="2" key="1">
    <citation type="journal article" date="2021" name="ISME J.">
        <title>Genomic evolution of the class Acidithiobacillia: deep-branching Proteobacteria living in extreme acidic conditions.</title>
        <authorList>
            <person name="Moya-Beltran A."/>
            <person name="Beard S."/>
            <person name="Rojas-Villalobos C."/>
            <person name="Issotta F."/>
            <person name="Gallardo Y."/>
            <person name="Ulloa R."/>
            <person name="Giaveno A."/>
            <person name="Degli Esposti M."/>
            <person name="Johnson D.B."/>
            <person name="Quatrini R."/>
        </authorList>
    </citation>
    <scope>NUCLEOTIDE SEQUENCE</scope>
    <source>
        <strain evidence="2">VAN18-1</strain>
    </source>
</reference>
<evidence type="ECO:0000259" key="1">
    <source>
        <dbReference type="Pfam" id="PF08984"/>
    </source>
</evidence>
<dbReference type="SUPFAM" id="SSF140683">
    <property type="entry name" value="SP0561-like"/>
    <property type="match status" value="1"/>
</dbReference>
<keyword evidence="3" id="KW-1185">Reference proteome</keyword>
<dbReference type="RefSeq" id="WP_215870921.1">
    <property type="nucleotide sequence ID" value="NZ_JAAXYO010000165.1"/>
</dbReference>
<dbReference type="EMBL" id="JAAXYO010000165">
    <property type="protein sequence ID" value="MBU2788846.1"/>
    <property type="molecule type" value="Genomic_DNA"/>
</dbReference>
<evidence type="ECO:0000313" key="3">
    <source>
        <dbReference type="Proteomes" id="UP001197378"/>
    </source>
</evidence>
<organism evidence="2 3">
    <name type="scientific">Igneacidithiobacillus copahuensis</name>
    <dbReference type="NCBI Taxonomy" id="2724909"/>
    <lineage>
        <taxon>Bacteria</taxon>
        <taxon>Pseudomonadati</taxon>
        <taxon>Pseudomonadota</taxon>
        <taxon>Acidithiobacillia</taxon>
        <taxon>Acidithiobacillales</taxon>
        <taxon>Acidithiobacillaceae</taxon>
        <taxon>Igneacidithiobacillus</taxon>
    </lineage>
</organism>